<accession>A0A1H8LSN5</accession>
<evidence type="ECO:0000256" key="3">
    <source>
        <dbReference type="ARBA" id="ARBA00048267"/>
    </source>
</evidence>
<name>A0A1H8LSN5_9FLAO</name>
<dbReference type="AlphaFoldDB" id="A0A1H8LSN5"/>
<dbReference type="EC" id="3.1.1.61" evidence="2"/>
<sequence length="190" mass="21013">MQYEAIVIGVSSGGMNALKIISSSLPTHFNIPIIIVQHLSAHSDSHWINLLNEKSHLNLKEADEKDAIEKGSIYIAPPNYHLLIEKDKTFSLTIDERVNFARPSIDVLFESAAETYKNKLIGIVLTGSNSDGTKGIKRIKDCGGLAIIQDPKTADSEYMPKSAIAAIEPDYILSLEDIVELLIKIDQQKR</sequence>
<dbReference type="GO" id="GO:0008984">
    <property type="term" value="F:protein-glutamate methylesterase activity"/>
    <property type="evidence" value="ECO:0007669"/>
    <property type="project" value="UniProtKB-EC"/>
</dbReference>
<evidence type="ECO:0000313" key="7">
    <source>
        <dbReference type="Proteomes" id="UP000198657"/>
    </source>
</evidence>
<keyword evidence="7" id="KW-1185">Reference proteome</keyword>
<protein>
    <recommendedName>
        <fullName evidence="2">protein-glutamate methylesterase</fullName>
        <ecNumber evidence="2">3.1.1.61</ecNumber>
    </recommendedName>
</protein>
<reference evidence="7" key="1">
    <citation type="submission" date="2016-10" db="EMBL/GenBank/DDBJ databases">
        <authorList>
            <person name="Varghese N."/>
            <person name="Submissions S."/>
        </authorList>
    </citation>
    <scope>NUCLEOTIDE SEQUENCE [LARGE SCALE GENOMIC DNA]</scope>
    <source>
        <strain evidence="7">CGMCC 1.8704</strain>
    </source>
</reference>
<feature type="active site" evidence="4">
    <location>
        <position position="131"/>
    </location>
</feature>
<organism evidence="6 7">
    <name type="scientific">Flavobacterium sinopsychrotolerans</name>
    <dbReference type="NCBI Taxonomy" id="604089"/>
    <lineage>
        <taxon>Bacteria</taxon>
        <taxon>Pseudomonadati</taxon>
        <taxon>Bacteroidota</taxon>
        <taxon>Flavobacteriia</taxon>
        <taxon>Flavobacteriales</taxon>
        <taxon>Flavobacteriaceae</taxon>
        <taxon>Flavobacterium</taxon>
    </lineage>
</organism>
<dbReference type="Gene3D" id="3.40.50.180">
    <property type="entry name" value="Methylesterase CheB, C-terminal domain"/>
    <property type="match status" value="1"/>
</dbReference>
<comment type="catalytic activity">
    <reaction evidence="3">
        <text>[protein]-L-glutamate 5-O-methyl ester + H2O = L-glutamyl-[protein] + methanol + H(+)</text>
        <dbReference type="Rhea" id="RHEA:23236"/>
        <dbReference type="Rhea" id="RHEA-COMP:10208"/>
        <dbReference type="Rhea" id="RHEA-COMP:10311"/>
        <dbReference type="ChEBI" id="CHEBI:15377"/>
        <dbReference type="ChEBI" id="CHEBI:15378"/>
        <dbReference type="ChEBI" id="CHEBI:17790"/>
        <dbReference type="ChEBI" id="CHEBI:29973"/>
        <dbReference type="ChEBI" id="CHEBI:82795"/>
        <dbReference type="EC" id="3.1.1.61"/>
    </reaction>
</comment>
<evidence type="ECO:0000313" key="6">
    <source>
        <dbReference type="EMBL" id="SEO08114.1"/>
    </source>
</evidence>
<dbReference type="CDD" id="cd16433">
    <property type="entry name" value="CheB"/>
    <property type="match status" value="1"/>
</dbReference>
<keyword evidence="1 4" id="KW-0378">Hydrolase</keyword>
<dbReference type="Pfam" id="PF01339">
    <property type="entry name" value="CheB_methylest"/>
    <property type="match status" value="1"/>
</dbReference>
<dbReference type="GO" id="GO:0000156">
    <property type="term" value="F:phosphorelay response regulator activity"/>
    <property type="evidence" value="ECO:0007669"/>
    <property type="project" value="InterPro"/>
</dbReference>
<dbReference type="PANTHER" id="PTHR42872:SF3">
    <property type="entry name" value="PROTEIN-GLUTAMATE METHYLESTERASE_PROTEIN-GLUTAMINE GLUTAMINASE 1"/>
    <property type="match status" value="1"/>
</dbReference>
<dbReference type="Proteomes" id="UP000198657">
    <property type="component" value="Unassembled WGS sequence"/>
</dbReference>
<evidence type="ECO:0000259" key="5">
    <source>
        <dbReference type="PROSITE" id="PS50122"/>
    </source>
</evidence>
<feature type="active site" evidence="4">
    <location>
        <position position="11"/>
    </location>
</feature>
<dbReference type="STRING" id="604089.SAMN04487942_1660"/>
<evidence type="ECO:0000256" key="4">
    <source>
        <dbReference type="PROSITE-ProRule" id="PRU00050"/>
    </source>
</evidence>
<dbReference type="RefSeq" id="WP_091169101.1">
    <property type="nucleotide sequence ID" value="NZ_CBCSFM010000012.1"/>
</dbReference>
<dbReference type="PANTHER" id="PTHR42872">
    <property type="entry name" value="PROTEIN-GLUTAMATE METHYLESTERASE/PROTEIN-GLUTAMINE GLUTAMINASE"/>
    <property type="match status" value="1"/>
</dbReference>
<dbReference type="OrthoDB" id="1524092at2"/>
<evidence type="ECO:0000256" key="1">
    <source>
        <dbReference type="ARBA" id="ARBA00022801"/>
    </source>
</evidence>
<evidence type="ECO:0000256" key="2">
    <source>
        <dbReference type="ARBA" id="ARBA00039140"/>
    </source>
</evidence>
<proteinExistence type="predicted"/>
<gene>
    <name evidence="6" type="ORF">SAMN04487942_1660</name>
</gene>
<keyword evidence="4" id="KW-0145">Chemotaxis</keyword>
<dbReference type="EMBL" id="FODN01000003">
    <property type="protein sequence ID" value="SEO08114.1"/>
    <property type="molecule type" value="Genomic_DNA"/>
</dbReference>
<dbReference type="GO" id="GO:0005737">
    <property type="term" value="C:cytoplasm"/>
    <property type="evidence" value="ECO:0007669"/>
    <property type="project" value="InterPro"/>
</dbReference>
<feature type="active site" evidence="4">
    <location>
        <position position="38"/>
    </location>
</feature>
<dbReference type="InterPro" id="IPR035909">
    <property type="entry name" value="CheB_C"/>
</dbReference>
<dbReference type="InterPro" id="IPR000673">
    <property type="entry name" value="Sig_transdc_resp-reg_Me-estase"/>
</dbReference>
<dbReference type="SUPFAM" id="SSF52738">
    <property type="entry name" value="Methylesterase CheB, C-terminal domain"/>
    <property type="match status" value="1"/>
</dbReference>
<feature type="domain" description="CheB-type methylesterase" evidence="5">
    <location>
        <begin position="1"/>
        <end position="183"/>
    </location>
</feature>
<dbReference type="PROSITE" id="PS50122">
    <property type="entry name" value="CHEB"/>
    <property type="match status" value="1"/>
</dbReference>
<dbReference type="GO" id="GO:0006935">
    <property type="term" value="P:chemotaxis"/>
    <property type="evidence" value="ECO:0007669"/>
    <property type="project" value="UniProtKB-UniRule"/>
</dbReference>